<dbReference type="Gene3D" id="2.40.50.40">
    <property type="match status" value="1"/>
</dbReference>
<dbReference type="InterPro" id="IPR008105">
    <property type="entry name" value="Chemokine_XCL1/XCL2"/>
</dbReference>
<dbReference type="SUPFAM" id="SSF54117">
    <property type="entry name" value="Interleukin 8-like chemokines"/>
    <property type="match status" value="1"/>
</dbReference>
<dbReference type="EMBL" id="VZRD01000056">
    <property type="protein sequence ID" value="NWR30483.1"/>
    <property type="molecule type" value="Genomic_DNA"/>
</dbReference>
<dbReference type="InterPro" id="IPR036048">
    <property type="entry name" value="Interleukin_8-like_sf"/>
</dbReference>
<name>A0A7K4W835_9TYRA</name>
<keyword evidence="5" id="KW-1185">Reference proteome</keyword>
<dbReference type="GO" id="GO:0008009">
    <property type="term" value="F:chemokine activity"/>
    <property type="evidence" value="ECO:0007669"/>
    <property type="project" value="InterPro"/>
</dbReference>
<feature type="non-terminal residue" evidence="4">
    <location>
        <position position="1"/>
    </location>
</feature>
<feature type="domain" description="Chemokine interleukin-8-like" evidence="3">
    <location>
        <begin position="28"/>
        <end position="85"/>
    </location>
</feature>
<dbReference type="Proteomes" id="UP000540952">
    <property type="component" value="Unassembled WGS sequence"/>
</dbReference>
<keyword evidence="2" id="KW-0202">Cytokine</keyword>
<sequence>MAKYKYGVYSPFRLSTFPLLGSAGSQSMRKFSCVNLRTKQLNIRNFVKYEKHHIPISAIVFITRNGIRICVSPDQKWVQTAMRKIDQRSASSRN</sequence>
<dbReference type="InterPro" id="IPR001811">
    <property type="entry name" value="Chemokine_IL8-like_dom"/>
</dbReference>
<gene>
    <name evidence="4" type="primary">Xcl1</name>
    <name evidence="4" type="ORF">TACRUB_R11512</name>
</gene>
<feature type="non-terminal residue" evidence="4">
    <location>
        <position position="94"/>
    </location>
</feature>
<dbReference type="SMART" id="SM00199">
    <property type="entry name" value="SCY"/>
    <property type="match status" value="1"/>
</dbReference>
<dbReference type="PRINTS" id="PR01731">
    <property type="entry name" value="LYMPHOTACTIN"/>
</dbReference>
<evidence type="ECO:0000313" key="4">
    <source>
        <dbReference type="EMBL" id="NWR30483.1"/>
    </source>
</evidence>
<proteinExistence type="inferred from homology"/>
<dbReference type="GO" id="GO:0005615">
    <property type="term" value="C:extracellular space"/>
    <property type="evidence" value="ECO:0007669"/>
    <property type="project" value="UniProtKB-KW"/>
</dbReference>
<comment type="similarity">
    <text evidence="1">Belongs to the intercrine gamma family.</text>
</comment>
<evidence type="ECO:0000256" key="2">
    <source>
        <dbReference type="ARBA" id="ARBA00022514"/>
    </source>
</evidence>
<protein>
    <submittedName>
        <fullName evidence="4">XCL1 protein</fullName>
    </submittedName>
</protein>
<evidence type="ECO:0000259" key="3">
    <source>
        <dbReference type="SMART" id="SM00199"/>
    </source>
</evidence>
<evidence type="ECO:0000313" key="5">
    <source>
        <dbReference type="Proteomes" id="UP000540952"/>
    </source>
</evidence>
<accession>A0A7K4W835</accession>
<dbReference type="GO" id="GO:0006955">
    <property type="term" value="P:immune response"/>
    <property type="evidence" value="ECO:0007669"/>
    <property type="project" value="InterPro"/>
</dbReference>
<comment type="caution">
    <text evidence="4">The sequence shown here is derived from an EMBL/GenBank/DDBJ whole genome shotgun (WGS) entry which is preliminary data.</text>
</comment>
<organism evidence="4 5">
    <name type="scientific">Tachuris rubrigastra</name>
    <dbReference type="NCBI Taxonomy" id="495162"/>
    <lineage>
        <taxon>Eukaryota</taxon>
        <taxon>Metazoa</taxon>
        <taxon>Chordata</taxon>
        <taxon>Craniata</taxon>
        <taxon>Vertebrata</taxon>
        <taxon>Euteleostomi</taxon>
        <taxon>Archelosauria</taxon>
        <taxon>Archosauria</taxon>
        <taxon>Dinosauria</taxon>
        <taxon>Saurischia</taxon>
        <taxon>Theropoda</taxon>
        <taxon>Coelurosauria</taxon>
        <taxon>Aves</taxon>
        <taxon>Neognathae</taxon>
        <taxon>Neoaves</taxon>
        <taxon>Telluraves</taxon>
        <taxon>Australaves</taxon>
        <taxon>Passeriformes</taxon>
        <taxon>Tyrannidae</taxon>
        <taxon>Tachuris</taxon>
    </lineage>
</organism>
<evidence type="ECO:0000256" key="1">
    <source>
        <dbReference type="ARBA" id="ARBA00006894"/>
    </source>
</evidence>
<reference evidence="4 5" key="1">
    <citation type="submission" date="2019-09" db="EMBL/GenBank/DDBJ databases">
        <title>Bird 10,000 Genomes (B10K) Project - Family phase.</title>
        <authorList>
            <person name="Zhang G."/>
        </authorList>
    </citation>
    <scope>NUCLEOTIDE SEQUENCE [LARGE SCALE GENOMIC DNA]</scope>
    <source>
        <strain evidence="4">B10K-CU-031-13</strain>
        <tissue evidence="4">Muscle</tissue>
    </source>
</reference>
<dbReference type="Pfam" id="PF00048">
    <property type="entry name" value="IL8"/>
    <property type="match status" value="1"/>
</dbReference>
<dbReference type="AlphaFoldDB" id="A0A7K4W835"/>